<protein>
    <submittedName>
        <fullName evidence="12">DNA segregation ATPase FtsK/SpoIIIE, S-DNA-T family</fullName>
    </submittedName>
</protein>
<keyword evidence="8 10" id="KW-0472">Membrane</keyword>
<dbReference type="InterPro" id="IPR003593">
    <property type="entry name" value="AAA+_ATPase"/>
</dbReference>
<feature type="domain" description="FtsK" evidence="11">
    <location>
        <begin position="870"/>
        <end position="1061"/>
    </location>
</feature>
<dbReference type="InterPro" id="IPR023837">
    <property type="entry name" value="EccCb-like_Actinobacteria"/>
</dbReference>
<dbReference type="Proteomes" id="UP000199025">
    <property type="component" value="Unassembled WGS sequence"/>
</dbReference>
<keyword evidence="4" id="KW-0677">Repeat</keyword>
<dbReference type="SUPFAM" id="SSF52540">
    <property type="entry name" value="P-loop containing nucleoside triphosphate hydrolases"/>
    <property type="match status" value="3"/>
</dbReference>
<feature type="transmembrane region" description="Helical" evidence="10">
    <location>
        <begin position="121"/>
        <end position="142"/>
    </location>
</feature>
<dbReference type="InterPro" id="IPR023836">
    <property type="entry name" value="EccCa-like_Actinobacteria"/>
</dbReference>
<dbReference type="EMBL" id="FORP01000014">
    <property type="protein sequence ID" value="SFK11960.1"/>
    <property type="molecule type" value="Genomic_DNA"/>
</dbReference>
<name>A0A1I3WX87_9PSEU</name>
<evidence type="ECO:0000256" key="2">
    <source>
        <dbReference type="ARBA" id="ARBA00022475"/>
    </source>
</evidence>
<dbReference type="Pfam" id="PF01580">
    <property type="entry name" value="FtsK_SpoIIIE"/>
    <property type="match status" value="2"/>
</dbReference>
<proteinExistence type="predicted"/>
<evidence type="ECO:0000313" key="13">
    <source>
        <dbReference type="Proteomes" id="UP000199025"/>
    </source>
</evidence>
<reference evidence="12 13" key="1">
    <citation type="submission" date="2016-10" db="EMBL/GenBank/DDBJ databases">
        <authorList>
            <person name="de Groot N.N."/>
        </authorList>
    </citation>
    <scope>NUCLEOTIDE SEQUENCE [LARGE SCALE GENOMIC DNA]</scope>
    <source>
        <strain evidence="12 13">DSM 44468</strain>
    </source>
</reference>
<feature type="binding site" evidence="9">
    <location>
        <begin position="538"/>
        <end position="545"/>
    </location>
    <ligand>
        <name>ATP</name>
        <dbReference type="ChEBI" id="CHEBI:30616"/>
    </ligand>
</feature>
<dbReference type="NCBIfam" id="TIGR03925">
    <property type="entry name" value="T7SS_EccC_b"/>
    <property type="match status" value="1"/>
</dbReference>
<evidence type="ECO:0000256" key="1">
    <source>
        <dbReference type="ARBA" id="ARBA00004651"/>
    </source>
</evidence>
<dbReference type="PROSITE" id="PS50901">
    <property type="entry name" value="FTSK"/>
    <property type="match status" value="3"/>
</dbReference>
<keyword evidence="6 9" id="KW-0067">ATP-binding</keyword>
<dbReference type="InterPro" id="IPR002543">
    <property type="entry name" value="FtsK_dom"/>
</dbReference>
<feature type="transmembrane region" description="Helical" evidence="10">
    <location>
        <begin position="96"/>
        <end position="114"/>
    </location>
</feature>
<dbReference type="STRING" id="115433.SAMN05421835_11425"/>
<accession>A0A1I3WX87</accession>
<dbReference type="GO" id="GO:0005886">
    <property type="term" value="C:plasma membrane"/>
    <property type="evidence" value="ECO:0007669"/>
    <property type="project" value="UniProtKB-SubCell"/>
</dbReference>
<sequence length="1375" mass="150888">MVGNSFDTDIRRQWSFLPGLETATRPEASHAVPFIRGPAGVVTGIRGSPLTKGERVSTVLFTRRARRPKPPAPADEVVIQEPPVVPEDIGGGISSVLMYAPMGLGSLAMVLMFVRPGSGVLAYIGGGLMVLSVIGMLVVQLLRSSVTHKQKLHGHRRDYLRYLAQLRGRVRRSLTQQQQAARWIHPDPRSLWSLALGYRLWERRPTHDDFGEVRIGLGTQRSALRLVPPDTKPVEDLEPLSAHALRRFLRAYSTLPNSPIAVYLRGFAQIQFNGDDDAVLGLVRAVLGQLATAHAPGDVRIVVCASEDRRDRWDWLKWLPHNQDPENRDAAGPRRLVAGSVAEAESMLGGRAFTSRPRFEAGSPVTASEPFVVLLLDGIAVADDHRAADEGYRNAVVLDVSGCLPWQSRPGALFLEVDAEQVSTVSFDRLGKPHSRPLCRPDSLSTTAAAALARTMARFRIGEAAEAEEPLAVDYDLAGLLGLGDLRTFDPVKYRRERMNSKRRLRVPIGISASGKPLELDIKEAAEDGMGPHGMCIGATGSGKSELLRTLVLAMATTHSSEDLNFILVDFKGGAAFLGFDQLPHTSAVITNLAEELELVDRMQDALTGELNRRQEHLRAAGNYASRRDYEAARAQGAQLEPMPALFIVIDEFSEMLSSKPEFIDVFAMIGRLGRSLGVHLLLASQRLDEGRIHKVETHLSYRIGLRTFSAMESRSVIGVPDAYELPNSPGNGYLRPDTQTLIRFKGAYSSGPYRSKRRVQHRESVDQHVVAFGTDYVPLPAQPEPEPEPVAEQEETEAMLDVLIERLRGVGPRAHQVWLPPLKQAPTLDQLLPPLVDDPELGPRPAGELQTSTLSVPVGLVDLPAQQRRELLTADLAGSKGNVAVVGGPQSGKSTLLRTLISSLALTHTAAEVQFYCLDFGGTLTALSKLPHVGSVANRLDRDRVTRTVLEMVNLLARREALFAKHTIDSMASYRRARREGRFLDEDPYGDVFLVVDGWYSIRQDFEEIEDRFSELAARGLSFGIHLVIAANRWSEMRPWLRDVLGTRFELRLGDPVDSEVNSRVAATVPAIPGRGITTDKLHFLTALPRIDGHQDNADLADATMDLADALAVPGAPRAPQVRLLPHSLTVSELPAPTAPAPEAEMRMPLGIEDVALSVQWHDFDASPHLLVYGDAETGKTNLLRHIARSVAAHHGPDEARVMFGDFRRELHDSIPQEHQIEYAVSADALAQSVTNAAAALKKRVPGPEIPPSRLHRRDWWTGGRLYIIVDDFELAESGMGGGPLDPLLPLLPQGADIGVHLIIARSTSGASRSMMNPVIRRLWELGTPALLLSCPKEEGAFLGNLRPRTLPPGRAQFVNRRRNVRLVQTPLAD</sequence>
<dbReference type="NCBIfam" id="TIGR03924">
    <property type="entry name" value="T7SS_EccC_a"/>
    <property type="match status" value="1"/>
</dbReference>
<evidence type="ECO:0000259" key="11">
    <source>
        <dbReference type="PROSITE" id="PS50901"/>
    </source>
</evidence>
<keyword evidence="7 10" id="KW-1133">Transmembrane helix</keyword>
<evidence type="ECO:0000256" key="10">
    <source>
        <dbReference type="SAM" id="Phobius"/>
    </source>
</evidence>
<dbReference type="GO" id="GO:0003677">
    <property type="term" value="F:DNA binding"/>
    <property type="evidence" value="ECO:0007669"/>
    <property type="project" value="InterPro"/>
</dbReference>
<gene>
    <name evidence="12" type="ORF">SAMN05421835_11425</name>
</gene>
<evidence type="ECO:0000256" key="5">
    <source>
        <dbReference type="ARBA" id="ARBA00022741"/>
    </source>
</evidence>
<dbReference type="GO" id="GO:0005524">
    <property type="term" value="F:ATP binding"/>
    <property type="evidence" value="ECO:0007669"/>
    <property type="project" value="UniProtKB-UniRule"/>
</dbReference>
<comment type="subcellular location">
    <subcellularLocation>
        <location evidence="1">Cell membrane</location>
        <topology evidence="1">Multi-pass membrane protein</topology>
    </subcellularLocation>
</comment>
<feature type="domain" description="FtsK" evidence="11">
    <location>
        <begin position="515"/>
        <end position="715"/>
    </location>
</feature>
<evidence type="ECO:0000256" key="3">
    <source>
        <dbReference type="ARBA" id="ARBA00022692"/>
    </source>
</evidence>
<keyword evidence="3 10" id="KW-0812">Transmembrane</keyword>
<feature type="binding site" evidence="9">
    <location>
        <begin position="1175"/>
        <end position="1182"/>
    </location>
    <ligand>
        <name>ATP</name>
        <dbReference type="ChEBI" id="CHEBI:30616"/>
    </ligand>
</feature>
<evidence type="ECO:0000256" key="8">
    <source>
        <dbReference type="ARBA" id="ARBA00023136"/>
    </source>
</evidence>
<keyword evidence="13" id="KW-1185">Reference proteome</keyword>
<evidence type="ECO:0000256" key="4">
    <source>
        <dbReference type="ARBA" id="ARBA00022737"/>
    </source>
</evidence>
<evidence type="ECO:0000256" key="9">
    <source>
        <dbReference type="PROSITE-ProRule" id="PRU00289"/>
    </source>
</evidence>
<dbReference type="InterPro" id="IPR027417">
    <property type="entry name" value="P-loop_NTPase"/>
</dbReference>
<dbReference type="PANTHER" id="PTHR22683:SF1">
    <property type="entry name" value="TYPE VII SECRETION SYSTEM PROTEIN ESSC"/>
    <property type="match status" value="1"/>
</dbReference>
<keyword evidence="2" id="KW-1003">Cell membrane</keyword>
<evidence type="ECO:0000256" key="6">
    <source>
        <dbReference type="ARBA" id="ARBA00022840"/>
    </source>
</evidence>
<dbReference type="Gene3D" id="3.40.50.300">
    <property type="entry name" value="P-loop containing nucleotide triphosphate hydrolases"/>
    <property type="match status" value="4"/>
</dbReference>
<evidence type="ECO:0000313" key="12">
    <source>
        <dbReference type="EMBL" id="SFK11960.1"/>
    </source>
</evidence>
<dbReference type="InterPro" id="IPR050206">
    <property type="entry name" value="FtsK/SpoIIIE/SftA"/>
</dbReference>
<organism evidence="12 13">
    <name type="scientific">Amycolatopsis sacchari</name>
    <dbReference type="NCBI Taxonomy" id="115433"/>
    <lineage>
        <taxon>Bacteria</taxon>
        <taxon>Bacillati</taxon>
        <taxon>Actinomycetota</taxon>
        <taxon>Actinomycetes</taxon>
        <taxon>Pseudonocardiales</taxon>
        <taxon>Pseudonocardiaceae</taxon>
        <taxon>Amycolatopsis</taxon>
    </lineage>
</organism>
<evidence type="ECO:0000256" key="7">
    <source>
        <dbReference type="ARBA" id="ARBA00022989"/>
    </source>
</evidence>
<keyword evidence="5 9" id="KW-0547">Nucleotide-binding</keyword>
<dbReference type="PANTHER" id="PTHR22683">
    <property type="entry name" value="SPORULATION PROTEIN RELATED"/>
    <property type="match status" value="1"/>
</dbReference>
<dbReference type="SMART" id="SM00382">
    <property type="entry name" value="AAA"/>
    <property type="match status" value="3"/>
</dbReference>
<feature type="domain" description="FtsK" evidence="11">
    <location>
        <begin position="1153"/>
        <end position="1340"/>
    </location>
</feature>
<feature type="binding site" evidence="9">
    <location>
        <begin position="888"/>
        <end position="895"/>
    </location>
    <ligand>
        <name>ATP</name>
        <dbReference type="ChEBI" id="CHEBI:30616"/>
    </ligand>
</feature>